<keyword evidence="2" id="KW-1185">Reference proteome</keyword>
<accession>A0ABQ0PZL3</accession>
<gene>
    <name evidence="1" type="ORF">AA14337_3093</name>
</gene>
<proteinExistence type="predicted"/>
<name>A0ABQ0PZL3_9PROT</name>
<evidence type="ECO:0000313" key="2">
    <source>
        <dbReference type="Proteomes" id="UP001065047"/>
    </source>
</evidence>
<sequence length="87" mass="9860">MSEALCRNDRLTKTASPSRFVLYWLSGRPASVVPGKTLIHALESLPNTQHRDWVQRCVEIKPHDGDYDLPDAMLIEKHKMTVGTSRS</sequence>
<protein>
    <submittedName>
        <fullName evidence="1">Uncharacterized protein</fullName>
    </submittedName>
</protein>
<organism evidence="1 2">
    <name type="scientific">Acetobacter malorum DSM 14337</name>
    <dbReference type="NCBI Taxonomy" id="1307910"/>
    <lineage>
        <taxon>Bacteria</taxon>
        <taxon>Pseudomonadati</taxon>
        <taxon>Pseudomonadota</taxon>
        <taxon>Alphaproteobacteria</taxon>
        <taxon>Acetobacterales</taxon>
        <taxon>Acetobacteraceae</taxon>
        <taxon>Acetobacter</taxon>
    </lineage>
</organism>
<reference evidence="1" key="1">
    <citation type="submission" date="2013-04" db="EMBL/GenBank/DDBJ databases">
        <title>The genome sequencing project of 58 acetic acid bacteria.</title>
        <authorList>
            <person name="Okamoto-Kainuma A."/>
            <person name="Ishikawa M."/>
            <person name="Umino S."/>
            <person name="Koizumi Y."/>
            <person name="Shiwa Y."/>
            <person name="Yoshikawa H."/>
            <person name="Matsutani M."/>
            <person name="Matsushita K."/>
        </authorList>
    </citation>
    <scope>NUCLEOTIDE SEQUENCE</scope>
    <source>
        <strain evidence="1">DSM 14337</strain>
    </source>
</reference>
<dbReference type="EMBL" id="BAPF01000054">
    <property type="protein sequence ID" value="GBQ85522.1"/>
    <property type="molecule type" value="Genomic_DNA"/>
</dbReference>
<dbReference type="Proteomes" id="UP001065047">
    <property type="component" value="Unassembled WGS sequence"/>
</dbReference>
<evidence type="ECO:0000313" key="1">
    <source>
        <dbReference type="EMBL" id="GBQ85522.1"/>
    </source>
</evidence>
<comment type="caution">
    <text evidence="1">The sequence shown here is derived from an EMBL/GenBank/DDBJ whole genome shotgun (WGS) entry which is preliminary data.</text>
</comment>
<dbReference type="GeneID" id="29557733"/>
<dbReference type="RefSeq" id="WP_061506295.1">
    <property type="nucleotide sequence ID" value="NZ_BAPF01000054.1"/>
</dbReference>